<dbReference type="PANTHER" id="PTHR15665">
    <property type="entry name" value="ASTEROID PROTEIN"/>
    <property type="match status" value="1"/>
</dbReference>
<comment type="similarity">
    <text evidence="1">Belongs to the asteroid family.</text>
</comment>
<dbReference type="AlphaFoldDB" id="A0A4E0R807"/>
<evidence type="ECO:0008006" key="4">
    <source>
        <dbReference type="Google" id="ProtNLM"/>
    </source>
</evidence>
<comment type="caution">
    <text evidence="2">The sequence shown here is derived from an EMBL/GenBank/DDBJ whole genome shotgun (WGS) entry which is preliminary data.</text>
</comment>
<sequence length="709" mass="82312">MGLPHLAQYLRTEDRAFRLHLLHNTHVVIDAVSFIYHLGHRFKIPHHFGGEYFRLYTKLRCHFRLLSACNVDPIFVFYNAHSREDQNVDKKVERKTKRLIKFKDVMKDRTNKEMWGKESSIFQHLPVLTTNAFLDAVESVPFKHVAWETEGDLQAAELAAYLNCPLISEYAKFYLISSNSHMPYCFIPLDTIQWELKQLNVQCGRCEPMLTPCCVLPCKRFSLSDSPLKCLNPKLFPLLCLLLESDDTKTFEIPQADGVRRTQCSPEWSETLSKVDALVNWLSQFNNEDPTKPLNAILCQIDKTELAETGNKMKRSVLSTIIDPLGPGQEMAQFLNVSPRGHRPNKVHLNMTEIYTSAFKCVLHRLCSDDKEHVRESLESSVKSVDGIRTVVDIMHNWPISLISKFRRSECITYALDVLYGQGGVVLSATYEDFNLPQSVHKVSEELRVMQYNILLGLEERLGFVEAKCCGLMEHCVTEHRLVSGQYKPVRVSCEPCRLDQLDQSIDQFMSEHFGQTQLIDPFDRHLYWTILFWFRNSQVACNQCETISDSPVALVFTSYAYVSKFARFINRQLTELIDYFQMICENVVSCEEFHLSLVHQFTELQLVAYELDVLRELMSGIVQFGREAGRPMRSEKYWTWRMFDSCRLIYWLTICLDQVPSNERMGHVTKNMIPKLVGRCWEPASQRTVQQAVSRFENLWQAVRSNWK</sequence>
<evidence type="ECO:0000313" key="2">
    <source>
        <dbReference type="EMBL" id="THD21861.1"/>
    </source>
</evidence>
<dbReference type="PANTHER" id="PTHR15665:SF1">
    <property type="entry name" value="PROTEIN ASTEROID HOMOLOG 1"/>
    <property type="match status" value="1"/>
</dbReference>
<dbReference type="InterPro" id="IPR029060">
    <property type="entry name" value="PIN-like_dom_sf"/>
</dbReference>
<gene>
    <name evidence="2" type="ORF">D915_007396</name>
</gene>
<organism evidence="2 3">
    <name type="scientific">Fasciola hepatica</name>
    <name type="common">Liver fluke</name>
    <dbReference type="NCBI Taxonomy" id="6192"/>
    <lineage>
        <taxon>Eukaryota</taxon>
        <taxon>Metazoa</taxon>
        <taxon>Spiralia</taxon>
        <taxon>Lophotrochozoa</taxon>
        <taxon>Platyhelminthes</taxon>
        <taxon>Trematoda</taxon>
        <taxon>Digenea</taxon>
        <taxon>Plagiorchiida</taxon>
        <taxon>Echinostomata</taxon>
        <taxon>Echinostomatoidea</taxon>
        <taxon>Fasciolidae</taxon>
        <taxon>Fasciola</taxon>
    </lineage>
</organism>
<reference evidence="2" key="1">
    <citation type="submission" date="2019-03" db="EMBL/GenBank/DDBJ databases">
        <title>Improved annotation for the trematode Fasciola hepatica.</title>
        <authorList>
            <person name="Choi Y.-J."/>
            <person name="Martin J."/>
            <person name="Mitreva M."/>
        </authorList>
    </citation>
    <scope>NUCLEOTIDE SEQUENCE [LARGE SCALE GENOMIC DNA]</scope>
</reference>
<accession>A0A4E0R807</accession>
<protein>
    <recommendedName>
        <fullName evidence="4">XPG N-terminal domain-containing protein</fullName>
    </recommendedName>
</protein>
<evidence type="ECO:0000313" key="3">
    <source>
        <dbReference type="Proteomes" id="UP000230066"/>
    </source>
</evidence>
<dbReference type="EMBL" id="JXXN02003191">
    <property type="protein sequence ID" value="THD21861.1"/>
    <property type="molecule type" value="Genomic_DNA"/>
</dbReference>
<dbReference type="Proteomes" id="UP000230066">
    <property type="component" value="Unassembled WGS sequence"/>
</dbReference>
<dbReference type="Gene3D" id="3.40.50.1010">
    <property type="entry name" value="5'-nuclease"/>
    <property type="match status" value="1"/>
</dbReference>
<dbReference type="InterPro" id="IPR026832">
    <property type="entry name" value="Asteroid"/>
</dbReference>
<keyword evidence="3" id="KW-1185">Reference proteome</keyword>
<name>A0A4E0R807_FASHE</name>
<proteinExistence type="inferred from homology"/>
<dbReference type="SUPFAM" id="SSF88723">
    <property type="entry name" value="PIN domain-like"/>
    <property type="match status" value="1"/>
</dbReference>
<evidence type="ECO:0000256" key="1">
    <source>
        <dbReference type="ARBA" id="ARBA00007398"/>
    </source>
</evidence>